<gene>
    <name evidence="2" type="primary">LOC141377744</name>
</gene>
<keyword evidence="1" id="KW-1185">Reference proteome</keyword>
<accession>A0AC58HBE8</accession>
<dbReference type="Proteomes" id="UP000000437">
    <property type="component" value="Chromosome 2"/>
</dbReference>
<dbReference type="RefSeq" id="XP_073779310.1">
    <property type="nucleotide sequence ID" value="XM_073923209.1"/>
</dbReference>
<proteinExistence type="predicted"/>
<evidence type="ECO:0000313" key="2">
    <source>
        <dbReference type="RefSeq" id="XP_073779310.1"/>
    </source>
</evidence>
<evidence type="ECO:0000313" key="1">
    <source>
        <dbReference type="Proteomes" id="UP000000437"/>
    </source>
</evidence>
<sequence length="620" mass="70530">MDLVGKVTKTDKGNEYICVIVDYYTKWSEAYPIPNKSAAVVARCIINFFYRFGAPKRILTDQGREFVNQINKDLCDFLGVERSLCAPYHPQTNGLVEKLNGTIQKALCKLVEERPEKWDEYLDAVMFGLRTKPQLTTRYSPFFLMFGFEARYPSEVPETFEVNSTVENILTEDTVSGAISLKEKIDHMVKENVKKKQERRQKVQNQAQFSVGQKVLRKNIRSQQRKGGKLERSWLGPFEIIQLKEKSADLRDEKGHIYLKISTDHLKLFKVDGPHVPHRILAAQQNQRPDQHPSPTPLDLTITKLQPQPSPPSSPNAPQLSPRVSPKSSSSLSPLNLTVSLSSPPSHTTTVEVLAQADSKDAKHGYLKSAWKGNESHVLLSKVGPYKLFYSEISRLRPGMELESEVINAYLTLKVKEHNEKSKRKAYAFNTFTMSELWKGKPQRFKVDPAKYDVLLGIVNECHHWFLMAIYPAQRKAILLDSLGETEVKKKKCLETASAIMKKLPVSHWVCETLPHPHQKDGTSCGVFALKFAEYILKEKEIDFCSAPQEVKRLRLEIASTLLDQSDDLSDLCHFCGEAETFDESENVLWISCDQCGRWFHVACVNNPATEADYKCFSCK</sequence>
<protein>
    <submittedName>
        <fullName evidence="2">Uncharacterized protein</fullName>
    </submittedName>
</protein>
<name>A0AC58HBE8_DANRE</name>
<reference evidence="2" key="1">
    <citation type="submission" date="2025-08" db="UniProtKB">
        <authorList>
            <consortium name="RefSeq"/>
        </authorList>
    </citation>
    <scope>IDENTIFICATION</scope>
    <source>
        <strain evidence="2">Tuebingen</strain>
        <tissue evidence="2">Fibroblasts and whole tissue</tissue>
    </source>
</reference>
<organism evidence="1 2">
    <name type="scientific">Danio rerio</name>
    <name type="common">Zebrafish</name>
    <name type="synonym">Brachydanio rerio</name>
    <dbReference type="NCBI Taxonomy" id="7955"/>
    <lineage>
        <taxon>Eukaryota</taxon>
        <taxon>Metazoa</taxon>
        <taxon>Chordata</taxon>
        <taxon>Craniata</taxon>
        <taxon>Vertebrata</taxon>
        <taxon>Euteleostomi</taxon>
        <taxon>Actinopterygii</taxon>
        <taxon>Neopterygii</taxon>
        <taxon>Teleostei</taxon>
        <taxon>Ostariophysi</taxon>
        <taxon>Cypriniformes</taxon>
        <taxon>Danionidae</taxon>
        <taxon>Danioninae</taxon>
        <taxon>Danio</taxon>
    </lineage>
</organism>